<evidence type="ECO:0000256" key="9">
    <source>
        <dbReference type="ARBA" id="ARBA00023140"/>
    </source>
</evidence>
<feature type="transmembrane region" description="Helical" evidence="12">
    <location>
        <begin position="576"/>
        <end position="594"/>
    </location>
</feature>
<feature type="transmembrane region" description="Helical" evidence="12">
    <location>
        <begin position="549"/>
        <end position="570"/>
    </location>
</feature>
<dbReference type="PANTHER" id="PTHR46650">
    <property type="entry name" value="PEROXISOMAL ADENINE NUCLEOTIDE TRANSPORTER 1"/>
    <property type="match status" value="1"/>
</dbReference>
<feature type="region of interest" description="Disordered" evidence="11">
    <location>
        <begin position="342"/>
        <end position="424"/>
    </location>
</feature>
<dbReference type="AlphaFoldDB" id="A0A6N2MDB9"/>
<evidence type="ECO:0000256" key="6">
    <source>
        <dbReference type="ARBA" id="ARBA00022737"/>
    </source>
</evidence>
<evidence type="ECO:0000256" key="2">
    <source>
        <dbReference type="ARBA" id="ARBA00006375"/>
    </source>
</evidence>
<accession>A0A6N2MDB9</accession>
<dbReference type="InterPro" id="IPR023395">
    <property type="entry name" value="MCP_dom_sf"/>
</dbReference>
<dbReference type="EMBL" id="CAADRP010001630">
    <property type="protein sequence ID" value="VFU45964.1"/>
    <property type="molecule type" value="Genomic_DNA"/>
</dbReference>
<dbReference type="InterPro" id="IPR006977">
    <property type="entry name" value="Yip1_dom"/>
</dbReference>
<feature type="region of interest" description="Disordered" evidence="11">
    <location>
        <begin position="682"/>
        <end position="715"/>
    </location>
</feature>
<evidence type="ECO:0000256" key="4">
    <source>
        <dbReference type="ARBA" id="ARBA00022448"/>
    </source>
</evidence>
<name>A0A6N2MDB9_SALVM</name>
<dbReference type="SUPFAM" id="SSF103506">
    <property type="entry name" value="Mitochondrial carrier"/>
    <property type="match status" value="1"/>
</dbReference>
<evidence type="ECO:0000256" key="8">
    <source>
        <dbReference type="ARBA" id="ARBA00023136"/>
    </source>
</evidence>
<organism evidence="14">
    <name type="scientific">Salix viminalis</name>
    <name type="common">Common osier</name>
    <name type="synonym">Basket willow</name>
    <dbReference type="NCBI Taxonomy" id="40686"/>
    <lineage>
        <taxon>Eukaryota</taxon>
        <taxon>Viridiplantae</taxon>
        <taxon>Streptophyta</taxon>
        <taxon>Embryophyta</taxon>
        <taxon>Tracheophyta</taxon>
        <taxon>Spermatophyta</taxon>
        <taxon>Magnoliopsida</taxon>
        <taxon>eudicotyledons</taxon>
        <taxon>Gunneridae</taxon>
        <taxon>Pentapetalae</taxon>
        <taxon>rosids</taxon>
        <taxon>fabids</taxon>
        <taxon>Malpighiales</taxon>
        <taxon>Salicaceae</taxon>
        <taxon>Saliceae</taxon>
        <taxon>Salix</taxon>
    </lineage>
</organism>
<keyword evidence="8 10" id="KW-0472">Membrane</keyword>
<dbReference type="Pfam" id="PF04893">
    <property type="entry name" value="Yip1"/>
    <property type="match status" value="1"/>
</dbReference>
<feature type="compositionally biased region" description="Basic and acidic residues" evidence="11">
    <location>
        <begin position="344"/>
        <end position="353"/>
    </location>
</feature>
<evidence type="ECO:0000256" key="7">
    <source>
        <dbReference type="ARBA" id="ARBA00022989"/>
    </source>
</evidence>
<evidence type="ECO:0000256" key="5">
    <source>
        <dbReference type="ARBA" id="ARBA00022692"/>
    </source>
</evidence>
<sequence>MGVDLESLSEATSGAIGSLLSTTILYPLDTCKTKYQAEARAHGQQKYRNLSDVLWEAISTRQVLSLYQGLGTKKSAFIYFYGYSYFKRLYLEKSGSKKIGTNANLIIAAAAGVCTSFITQPLDTASSRMQTSAFGKSKGLWETLTEGSYSDLFDGLGISLLLTSNPAIQVLDPALWSYTIIQIASKSSSVLLLKRIDYPETRVTYIAVYGIRSAQTKTIEDKPEQLRKDCGNPFCLHGFFSGCALKEYSHHSDISCNQVVIQAADSDDDEANKAQRKSRKTLSAVICAIWKKEGILGFFKGLHAQILKTVLSSAFLLMIKEKITATTWVLILAIRSQNNAGASETEKQFGKEKERRRRRRRGRENRKEGKMMSGGDPGHVTVQFTDSNLQTFPPSGSQGKISGGTRPPLDADDTFSKPVSGSEESQRGGWFQTFTVAAYKPYFDVDTTDVLERIKYSLFPFRGTFTEKTVNNPDLYGPFWICTTLIFVAASIGTFVTYIAHKLQKKEWNYDINLVTWSAGVFYGYVLLVPLVLYVILKYFSAPSGLVQLFCLYGYSLFVFIPALCLSVIPVEIFRWVIAGVAGFMSATFVALNLRAHIMSAGERWFFIVAGIFLLQLALSVILKLYLFTVTEFVNANLFTQGLSTKMSQVGCLLLVLLSISAFHHGVVGARNLKENLKATEETQNEKEGATTEDNNGDVANVNREVPSCPDPHTQQGDLQITQNIQIFSGNDHIVNSKAN</sequence>
<feature type="domain" description="Yip1" evidence="13">
    <location>
        <begin position="463"/>
        <end position="620"/>
    </location>
</feature>
<evidence type="ECO:0000259" key="13">
    <source>
        <dbReference type="Pfam" id="PF04893"/>
    </source>
</evidence>
<dbReference type="PROSITE" id="PS50920">
    <property type="entry name" value="SOLCAR"/>
    <property type="match status" value="2"/>
</dbReference>
<dbReference type="InterPro" id="IPR045900">
    <property type="entry name" value="Peroxisomal_Ade_carrier"/>
</dbReference>
<keyword evidence="4" id="KW-0813">Transport</keyword>
<dbReference type="Gene3D" id="1.50.40.10">
    <property type="entry name" value="Mitochondrial carrier domain"/>
    <property type="match status" value="2"/>
</dbReference>
<evidence type="ECO:0000256" key="11">
    <source>
        <dbReference type="SAM" id="MobiDB-lite"/>
    </source>
</evidence>
<dbReference type="GO" id="GO:0015217">
    <property type="term" value="F:ADP transmembrane transporter activity"/>
    <property type="evidence" value="ECO:0007669"/>
    <property type="project" value="InterPro"/>
</dbReference>
<feature type="compositionally biased region" description="Polar residues" evidence="11">
    <location>
        <begin position="382"/>
        <end position="400"/>
    </location>
</feature>
<dbReference type="InterPro" id="IPR018108">
    <property type="entry name" value="MCP_transmembrane"/>
</dbReference>
<protein>
    <recommendedName>
        <fullName evidence="13">Yip1 domain-containing protein</fullName>
    </recommendedName>
</protein>
<dbReference type="GO" id="GO:0005778">
    <property type="term" value="C:peroxisomal membrane"/>
    <property type="evidence" value="ECO:0007669"/>
    <property type="project" value="UniProtKB-SubCell"/>
</dbReference>
<dbReference type="Pfam" id="PF00153">
    <property type="entry name" value="Mito_carr"/>
    <property type="match status" value="3"/>
</dbReference>
<feature type="transmembrane region" description="Helical" evidence="12">
    <location>
        <begin position="520"/>
        <end position="537"/>
    </location>
</feature>
<feature type="repeat" description="Solcar" evidence="10">
    <location>
        <begin position="232"/>
        <end position="326"/>
    </location>
</feature>
<keyword evidence="6" id="KW-0677">Repeat</keyword>
<comment type="similarity">
    <text evidence="2">Belongs to the mitochondrial carrier (TC 2.A.29) family.</text>
</comment>
<comment type="similarity">
    <text evidence="3">Belongs to the YIP1 family.</text>
</comment>
<feature type="repeat" description="Solcar" evidence="10">
    <location>
        <begin position="5"/>
        <end position="94"/>
    </location>
</feature>
<keyword evidence="5 10" id="KW-0812">Transmembrane</keyword>
<dbReference type="GO" id="GO:0005347">
    <property type="term" value="F:ATP transmembrane transporter activity"/>
    <property type="evidence" value="ECO:0007669"/>
    <property type="project" value="InterPro"/>
</dbReference>
<dbReference type="GO" id="GO:0007031">
    <property type="term" value="P:peroxisome organization"/>
    <property type="evidence" value="ECO:0007669"/>
    <property type="project" value="TreeGrafter"/>
</dbReference>
<feature type="transmembrane region" description="Helical" evidence="12">
    <location>
        <begin position="606"/>
        <end position="627"/>
    </location>
</feature>
<proteinExistence type="inferred from homology"/>
<feature type="transmembrane region" description="Helical" evidence="12">
    <location>
        <begin position="647"/>
        <end position="668"/>
    </location>
</feature>
<dbReference type="PANTHER" id="PTHR46650:SF4">
    <property type="entry name" value="PEROXISOMAL ADENINE NUCLEOTIDE CARRIER 1"/>
    <property type="match status" value="1"/>
</dbReference>
<evidence type="ECO:0000256" key="10">
    <source>
        <dbReference type="PROSITE-ProRule" id="PRU00282"/>
    </source>
</evidence>
<dbReference type="GO" id="GO:0006635">
    <property type="term" value="P:fatty acid beta-oxidation"/>
    <property type="evidence" value="ECO:0007669"/>
    <property type="project" value="InterPro"/>
</dbReference>
<keyword evidence="9" id="KW-0576">Peroxisome</keyword>
<comment type="subcellular location">
    <subcellularLocation>
        <location evidence="1">Peroxisome membrane</location>
        <topology evidence="1">Multi-pass membrane protein</topology>
    </subcellularLocation>
</comment>
<evidence type="ECO:0000256" key="3">
    <source>
        <dbReference type="ARBA" id="ARBA00010596"/>
    </source>
</evidence>
<evidence type="ECO:0000256" key="12">
    <source>
        <dbReference type="SAM" id="Phobius"/>
    </source>
</evidence>
<keyword evidence="7 12" id="KW-1133">Transmembrane helix</keyword>
<feature type="transmembrane region" description="Helical" evidence="12">
    <location>
        <begin position="478"/>
        <end position="500"/>
    </location>
</feature>
<feature type="compositionally biased region" description="Basic residues" evidence="11">
    <location>
        <begin position="354"/>
        <end position="364"/>
    </location>
</feature>
<evidence type="ECO:0000313" key="14">
    <source>
        <dbReference type="EMBL" id="VFU45964.1"/>
    </source>
</evidence>
<gene>
    <name evidence="14" type="ORF">SVIM_LOCUS289911</name>
</gene>
<reference evidence="14" key="1">
    <citation type="submission" date="2019-03" db="EMBL/GenBank/DDBJ databases">
        <authorList>
            <person name="Mank J."/>
            <person name="Almeida P."/>
        </authorList>
    </citation>
    <scope>NUCLEOTIDE SEQUENCE</scope>
    <source>
        <strain evidence="14">78183</strain>
    </source>
</reference>
<evidence type="ECO:0000256" key="1">
    <source>
        <dbReference type="ARBA" id="ARBA00004585"/>
    </source>
</evidence>